<keyword evidence="1" id="KW-1133">Transmembrane helix</keyword>
<reference evidence="2" key="3">
    <citation type="submission" date="2020-10" db="EMBL/GenBank/DDBJ databases">
        <authorList>
            <person name="Bassil N.M."/>
            <person name="Lloyd J.R."/>
        </authorList>
    </citation>
    <scope>NUCLEOTIDE SEQUENCE</scope>
    <source>
        <strain evidence="2">NB2006</strain>
    </source>
</reference>
<feature type="transmembrane region" description="Helical" evidence="1">
    <location>
        <begin position="47"/>
        <end position="68"/>
    </location>
</feature>
<proteinExistence type="predicted"/>
<name>A0A7S7RA88_9BACI</name>
<keyword evidence="1" id="KW-0472">Membrane</keyword>
<organism evidence="2">
    <name type="scientific">Anaerobacillus isosaccharinicus</name>
    <dbReference type="NCBI Taxonomy" id="1532552"/>
    <lineage>
        <taxon>Bacteria</taxon>
        <taxon>Bacillati</taxon>
        <taxon>Bacillota</taxon>
        <taxon>Bacilli</taxon>
        <taxon>Bacillales</taxon>
        <taxon>Bacillaceae</taxon>
        <taxon>Anaerobacillus</taxon>
    </lineage>
</organism>
<reference evidence="2" key="2">
    <citation type="journal article" date="2019" name="Int. J. Syst. Evol. Microbiol.">
        <title>Anaerobacillus isosaccharinicus sp. nov., an alkaliphilic bacterium which degrades isosaccharinic acid.</title>
        <authorList>
            <person name="Bassil N.M."/>
            <person name="Lloyd J.R."/>
        </authorList>
    </citation>
    <scope>NUCLEOTIDE SEQUENCE [LARGE SCALE GENOMIC DNA]</scope>
    <source>
        <strain evidence="2">NB2006</strain>
    </source>
</reference>
<protein>
    <submittedName>
        <fullName evidence="2">Uncharacterized protein</fullName>
    </submittedName>
</protein>
<feature type="transmembrane region" description="Helical" evidence="1">
    <location>
        <begin position="16"/>
        <end position="35"/>
    </location>
</feature>
<gene>
    <name evidence="2" type="ORF">AWH56_018345</name>
</gene>
<keyword evidence="1" id="KW-0812">Transmembrane</keyword>
<reference evidence="2" key="1">
    <citation type="journal article" date="2017" name="Genome Announc.">
        <title>Draft Genome Sequences of Four Alkaliphilic Bacteria Belonging to the Anaerobacillus Genus.</title>
        <authorList>
            <person name="Bassil N.M."/>
            <person name="Lloyd J.R."/>
        </authorList>
    </citation>
    <scope>NUCLEOTIDE SEQUENCE [LARGE SCALE GENOMIC DNA]</scope>
    <source>
        <strain evidence="2">NB2006</strain>
    </source>
</reference>
<evidence type="ECO:0000256" key="1">
    <source>
        <dbReference type="SAM" id="Phobius"/>
    </source>
</evidence>
<sequence>MGVCLFNWLGYDDKNVLLYLISITNPLFHLLQALYEPIKFYAVHDLYFAVYFINISYWLLVGTIIDFIKKRVR</sequence>
<evidence type="ECO:0000313" key="2">
    <source>
        <dbReference type="EMBL" id="QOY34669.1"/>
    </source>
</evidence>
<dbReference type="AlphaFoldDB" id="A0A7S7RA88"/>
<accession>A0A7S7RA88</accession>
<dbReference type="EMBL" id="CP063356">
    <property type="protein sequence ID" value="QOY34669.1"/>
    <property type="molecule type" value="Genomic_DNA"/>
</dbReference>